<accession>A0A011M0Q6</accession>
<comment type="caution">
    <text evidence="2">The sequence shown here is derived from an EMBL/GenBank/DDBJ whole genome shotgun (WGS) entry which is preliminary data.</text>
</comment>
<dbReference type="PATRIC" id="fig|1450449.3.peg.223"/>
<protein>
    <recommendedName>
        <fullName evidence="4">Lipoprotein HlpB</fullName>
    </recommendedName>
</protein>
<evidence type="ECO:0000313" key="2">
    <source>
        <dbReference type="EMBL" id="EXI63078.1"/>
    </source>
</evidence>
<evidence type="ECO:0000256" key="1">
    <source>
        <dbReference type="SAM" id="MobiDB-lite"/>
    </source>
</evidence>
<dbReference type="AlphaFoldDB" id="A0A011M0Q6"/>
<feature type="compositionally biased region" description="Polar residues" evidence="1">
    <location>
        <begin position="26"/>
        <end position="39"/>
    </location>
</feature>
<dbReference type="RefSeq" id="WP_042801297.1">
    <property type="nucleotide sequence ID" value="NZ_AVSP01000004.1"/>
</dbReference>
<keyword evidence="3" id="KW-1185">Reference proteome</keyword>
<dbReference type="PROSITE" id="PS51257">
    <property type="entry name" value="PROKAR_LIPOPROTEIN"/>
    <property type="match status" value="1"/>
</dbReference>
<feature type="compositionally biased region" description="Basic and acidic residues" evidence="1">
    <location>
        <begin position="40"/>
        <end position="52"/>
    </location>
</feature>
<name>A0A011M0Q6_9PAST</name>
<sequence length="185" mass="20452">MNILTKVGLSALLTIFLTACEKPSSPEAQKSEQTPSQTQEKVEESKDTGAQDYKALREWQDAQEKALRDTISSATNKLNEKQKSDAALMQETVNQALLSQLENIKVSAESLNIQNAEVKALKDKTLEVLTLGTEMIVEGAKMEKNPTPEAHKAFGELQTRLNQLAEQGQQLEKALKAKYEPAPQQ</sequence>
<proteinExistence type="predicted"/>
<organism evidence="2 3">
    <name type="scientific">Mannheimia granulomatis</name>
    <dbReference type="NCBI Taxonomy" id="85402"/>
    <lineage>
        <taxon>Bacteria</taxon>
        <taxon>Pseudomonadati</taxon>
        <taxon>Pseudomonadota</taxon>
        <taxon>Gammaproteobacteria</taxon>
        <taxon>Pasteurellales</taxon>
        <taxon>Pasteurellaceae</taxon>
        <taxon>Mannheimia</taxon>
    </lineage>
</organism>
<evidence type="ECO:0000313" key="3">
    <source>
        <dbReference type="Proteomes" id="UP000054123"/>
    </source>
</evidence>
<evidence type="ECO:0008006" key="4">
    <source>
        <dbReference type="Google" id="ProtNLM"/>
    </source>
</evidence>
<reference evidence="2 3" key="1">
    <citation type="journal article" date="2014" name="Genome Announc.">
        <title>Genome Sequence of a Presumptive Mannheimia haemolytica Strain with an A1/A6-Cross-Reactive Serotype from a White-Tailed Deer (Odocoileus virginianus).</title>
        <authorList>
            <person name="Lawrence P.K."/>
            <person name="Bey R.F."/>
            <person name="Wiener B."/>
            <person name="Kittichotirat W."/>
            <person name="Bumgarner R.E."/>
        </authorList>
    </citation>
    <scope>NUCLEOTIDE SEQUENCE [LARGE SCALE GENOMIC DNA]</scope>
    <source>
        <strain evidence="2 3">PKL10</strain>
    </source>
</reference>
<dbReference type="Proteomes" id="UP000054123">
    <property type="component" value="Unassembled WGS sequence"/>
</dbReference>
<dbReference type="EMBL" id="JANJ01000001">
    <property type="protein sequence ID" value="EXI63078.1"/>
    <property type="molecule type" value="Genomic_DNA"/>
</dbReference>
<dbReference type="OrthoDB" id="5676766at2"/>
<gene>
    <name evidence="2" type="ORF">AK33_01350</name>
</gene>
<feature type="region of interest" description="Disordered" evidence="1">
    <location>
        <begin position="23"/>
        <end position="52"/>
    </location>
</feature>